<evidence type="ECO:0000313" key="15">
    <source>
        <dbReference type="WBParaSite" id="EVEC_0000809901-mRNA-1"/>
    </source>
</evidence>
<dbReference type="Pfam" id="PF03782">
    <property type="entry name" value="AMOP"/>
    <property type="match status" value="1"/>
</dbReference>
<comment type="subcellular location">
    <subcellularLocation>
        <location evidence="1">Membrane</location>
    </subcellularLocation>
</comment>
<evidence type="ECO:0000259" key="12">
    <source>
        <dbReference type="PROSITE" id="PS51220"/>
    </source>
</evidence>
<feature type="chain" id="PRO_5043122837" evidence="9">
    <location>
        <begin position="28"/>
        <end position="1352"/>
    </location>
</feature>
<dbReference type="GO" id="GO:0016020">
    <property type="term" value="C:membrane"/>
    <property type="evidence" value="ECO:0007669"/>
    <property type="project" value="UniProtKB-SubCell"/>
</dbReference>
<protein>
    <submittedName>
        <fullName evidence="15">AMOP domain-containing protein</fullName>
    </submittedName>
</protein>
<dbReference type="InterPro" id="IPR056075">
    <property type="entry name" value="DUF7658"/>
</dbReference>
<reference evidence="15" key="1">
    <citation type="submission" date="2017-02" db="UniProtKB">
        <authorList>
            <consortium name="WormBaseParasite"/>
        </authorList>
    </citation>
    <scope>IDENTIFICATION</scope>
</reference>
<evidence type="ECO:0000256" key="5">
    <source>
        <dbReference type="ARBA" id="ARBA00023157"/>
    </source>
</evidence>
<evidence type="ECO:0000256" key="3">
    <source>
        <dbReference type="ARBA" id="ARBA00022989"/>
    </source>
</evidence>
<evidence type="ECO:0000256" key="1">
    <source>
        <dbReference type="ARBA" id="ARBA00004370"/>
    </source>
</evidence>
<dbReference type="InterPro" id="IPR005533">
    <property type="entry name" value="AMOP_dom"/>
</dbReference>
<evidence type="ECO:0000259" key="11">
    <source>
        <dbReference type="PROSITE" id="PS50923"/>
    </source>
</evidence>
<dbReference type="EMBL" id="UXUI01008988">
    <property type="protein sequence ID" value="VDD92832.1"/>
    <property type="molecule type" value="Genomic_DNA"/>
</dbReference>
<evidence type="ECO:0000313" key="14">
    <source>
        <dbReference type="Proteomes" id="UP000274131"/>
    </source>
</evidence>
<evidence type="ECO:0000256" key="4">
    <source>
        <dbReference type="ARBA" id="ARBA00023136"/>
    </source>
</evidence>
<sequence>MPKYRLSHLLIFCLSLLFISLLPTVLTQIGQSNRFNSEINPGQDAGTLFTGTGVNSIYGVNLVKFGPEEGDQMVLPGMLTSGQTIDLHMYFPFYGGYYNYSVLSVNGYIGFATVLDQGPTINVGVDATDWPRQQDPAMIAPYLCKQQIMTNPTVGMKTGVYYRLMLRQSLFGRGSNTNLNYGEQSNFFTQTAEKACPGTPGTYVHYGVAGGTAFHADAALVVTWYNTASAIAGRSDIDAGKLATYQAIWLTDQPGRLSYVIFNYDKLGFDATDFAGSSRSGRCQALFNGGNHTGTVPVDPSFLYKTSPKVLAQRSAVPHVVRGRYMFRVDDVVRPAGCSNKTGGTYPLLIYPNIVNMLGEMTVDVNGICLMREKTYVLMIEQRQTAACKVLNPAMARCTLPKIYDWGSKTVYFQPQDSGANEEKAFVGYIYFVPPTLDPMRLEIGNIYNWFENPIATDVMPLSWYPRNFTNPEYTNTDQNTRFNDDAMYSVQLGLYVIGYKESLDDQIKKFRPEHRVLCRLATYSNENRYEYSFKPQEERIRLNQVERWYLNDWERMNELFTYRFGYLKLSPITNNDDATQELKSGLVSAPISLHWLWTTNNPQYATTVFSQQDKDARTKFVAEKSREMCHDWFNEDGALENFIRDTETNASCPCIERQAAMDLGRFMPHPRCSHIFRDVTCTSTIGAKNCYMSSQNIYGSYSRNDYSEYNHEQSARFPTHYGQVCCYDEKGKLMQTSYQPIIKVVDQTPYNPGYPLRAYEFGTHPYMGQFEVPGLSAFHHDYMPYFLCCKFAKFRCQMFYWRRPSSGCQEYQPPAIGTAVGAGSFNTIDNDKFIFNEPGVYTLLYIPQTTATPEVRIQVQLERYPNRRIDFGLLGRYLGQSQLVQPSNVTVITGIAVEATGTDRVHVLVRKDTRRFRYRTSVIVNNILRYFDTMQLQRFKGVVVYVNNVERGQPEIYVVLEEAQIGIRIRESFALDIDRLRNYQESMGMLDLVLSVPPQYGVRPDGDKTREQEVRQRYNLPRVSGLMRPFPDQSSASYTGGLTLNDVNSESYRQQIITNYRVPGTGESGSEQNMAGTLNQNIPTDNMFTTSREEDRKYEVFPEASMKSEPVYKAAEEYTTGTHHFYPRTGQTITQLLQTCRDIQENTNLNPAQSYATEQFGLKECPDNPSQILQDCGDSVTCLYDYALLNAPTLALEAQKSWNTFIRERGEAVRHYNSCGPINIEYPEYMAKTSPMASGYLQGDVAQFTCFQSHWIKGTTEFKCGIIVDRNHPNNYRYEWTKGSQPWCRSRTKDNLFKWLAAVILLIFLCFWCIKQKQLAEKERGLTSTAASQREPLRNPQNRLLGLNTSV</sequence>
<dbReference type="Pfam" id="PF06119">
    <property type="entry name" value="NIDO"/>
    <property type="match status" value="1"/>
</dbReference>
<dbReference type="GO" id="GO:0007160">
    <property type="term" value="P:cell-matrix adhesion"/>
    <property type="evidence" value="ECO:0007669"/>
    <property type="project" value="InterPro"/>
</dbReference>
<keyword evidence="3 8" id="KW-1133">Transmembrane helix</keyword>
<dbReference type="InterPro" id="IPR057019">
    <property type="entry name" value="F54D1_6-like_Ig-like_2"/>
</dbReference>
<dbReference type="Pfam" id="PF24469">
    <property type="entry name" value="F54D1_6_C"/>
    <property type="match status" value="1"/>
</dbReference>
<keyword evidence="5" id="KW-1015">Disulfide bond</keyword>
<comment type="caution">
    <text evidence="6">Lacks conserved residue(s) required for the propagation of feature annotation.</text>
</comment>
<organism evidence="15">
    <name type="scientific">Enterobius vermicularis</name>
    <name type="common">Human pinworm</name>
    <dbReference type="NCBI Taxonomy" id="51028"/>
    <lineage>
        <taxon>Eukaryota</taxon>
        <taxon>Metazoa</taxon>
        <taxon>Ecdysozoa</taxon>
        <taxon>Nematoda</taxon>
        <taxon>Chromadorea</taxon>
        <taxon>Rhabditida</taxon>
        <taxon>Spirurina</taxon>
        <taxon>Oxyuridomorpha</taxon>
        <taxon>Oxyuroidea</taxon>
        <taxon>Oxyuridae</taxon>
        <taxon>Enterobius</taxon>
    </lineage>
</organism>
<dbReference type="Proteomes" id="UP000274131">
    <property type="component" value="Unassembled WGS sequence"/>
</dbReference>
<proteinExistence type="predicted"/>
<dbReference type="SMART" id="SM00539">
    <property type="entry name" value="NIDO"/>
    <property type="match status" value="1"/>
</dbReference>
<evidence type="ECO:0000256" key="7">
    <source>
        <dbReference type="SAM" id="MobiDB-lite"/>
    </source>
</evidence>
<evidence type="ECO:0000259" key="10">
    <source>
        <dbReference type="PROSITE" id="PS50856"/>
    </source>
</evidence>
<gene>
    <name evidence="13" type="ORF">EVEC_LOCUS7583</name>
</gene>
<evidence type="ECO:0000256" key="8">
    <source>
        <dbReference type="SAM" id="Phobius"/>
    </source>
</evidence>
<keyword evidence="9" id="KW-0732">Signal</keyword>
<dbReference type="WBParaSite" id="EVEC_0000809901-mRNA-1">
    <property type="protein sequence ID" value="EVEC_0000809901-mRNA-1"/>
    <property type="gene ID" value="EVEC_0000809901"/>
</dbReference>
<keyword evidence="14" id="KW-1185">Reference proteome</keyword>
<dbReference type="PROSITE" id="PS50923">
    <property type="entry name" value="SUSHI"/>
    <property type="match status" value="1"/>
</dbReference>
<feature type="domain" description="AMOP" evidence="10">
    <location>
        <begin position="622"/>
        <end position="804"/>
    </location>
</feature>
<feature type="transmembrane region" description="Helical" evidence="8">
    <location>
        <begin position="1297"/>
        <end position="1315"/>
    </location>
</feature>
<dbReference type="SMART" id="SM00723">
    <property type="entry name" value="AMOP"/>
    <property type="match status" value="1"/>
</dbReference>
<dbReference type="PROSITE" id="PS50856">
    <property type="entry name" value="AMOP"/>
    <property type="match status" value="1"/>
</dbReference>
<evidence type="ECO:0000256" key="2">
    <source>
        <dbReference type="ARBA" id="ARBA00022692"/>
    </source>
</evidence>
<feature type="region of interest" description="Disordered" evidence="7">
    <location>
        <begin position="1063"/>
        <end position="1087"/>
    </location>
</feature>
<evidence type="ECO:0000256" key="9">
    <source>
        <dbReference type="SAM" id="SignalP"/>
    </source>
</evidence>
<evidence type="ECO:0000313" key="13">
    <source>
        <dbReference type="EMBL" id="VDD92832.1"/>
    </source>
</evidence>
<dbReference type="InterPro" id="IPR000436">
    <property type="entry name" value="Sushi_SCR_CCP_dom"/>
</dbReference>
<keyword evidence="4 8" id="KW-0472">Membrane</keyword>
<dbReference type="InterPro" id="IPR051495">
    <property type="entry name" value="Epithelial_Barrier/Signaling"/>
</dbReference>
<accession>A0A0N4VC21</accession>
<feature type="domain" description="NIDO" evidence="12">
    <location>
        <begin position="169"/>
        <end position="332"/>
    </location>
</feature>
<dbReference type="Pfam" id="PF24464">
    <property type="entry name" value="Ig_F54D1_6_2"/>
    <property type="match status" value="1"/>
</dbReference>
<dbReference type="STRING" id="51028.A0A0N4VC21"/>
<dbReference type="Pfam" id="PF24462">
    <property type="entry name" value="Ig_F54D1_6"/>
    <property type="match status" value="1"/>
</dbReference>
<dbReference type="InterPro" id="IPR057017">
    <property type="entry name" value="F54D1_6-like_C"/>
</dbReference>
<feature type="signal peptide" evidence="9">
    <location>
        <begin position="1"/>
        <end position="27"/>
    </location>
</feature>
<feature type="compositionally biased region" description="Polar residues" evidence="7">
    <location>
        <begin position="1069"/>
        <end position="1087"/>
    </location>
</feature>
<evidence type="ECO:0000256" key="6">
    <source>
        <dbReference type="PROSITE-ProRule" id="PRU00302"/>
    </source>
</evidence>
<dbReference type="PANTHER" id="PTHR13802:SF60">
    <property type="entry name" value="PROTEIN CBG06057"/>
    <property type="match status" value="1"/>
</dbReference>
<keyword evidence="2 8" id="KW-0812">Transmembrane</keyword>
<feature type="domain" description="Sushi" evidence="11">
    <location>
        <begin position="1218"/>
        <end position="1291"/>
    </location>
</feature>
<dbReference type="OrthoDB" id="9972657at2759"/>
<reference evidence="13 14" key="2">
    <citation type="submission" date="2018-10" db="EMBL/GenBank/DDBJ databases">
        <authorList>
            <consortium name="Pathogen Informatics"/>
        </authorList>
    </citation>
    <scope>NUCLEOTIDE SEQUENCE [LARGE SCALE GENOMIC DNA]</scope>
</reference>
<dbReference type="InterPro" id="IPR057018">
    <property type="entry name" value="F54D1_6-like_Ig-like"/>
</dbReference>
<dbReference type="Pfam" id="PF24678">
    <property type="entry name" value="DUF7658"/>
    <property type="match status" value="1"/>
</dbReference>
<dbReference type="PANTHER" id="PTHR13802">
    <property type="entry name" value="MUCIN 4-RELATED"/>
    <property type="match status" value="1"/>
</dbReference>
<dbReference type="InterPro" id="IPR003886">
    <property type="entry name" value="NIDO_dom"/>
</dbReference>
<dbReference type="PROSITE" id="PS51220">
    <property type="entry name" value="NIDO"/>
    <property type="match status" value="1"/>
</dbReference>
<keyword evidence="6" id="KW-0768">Sushi</keyword>
<name>A0A0N4VC21_ENTVE</name>